<evidence type="ECO:0000313" key="2">
    <source>
        <dbReference type="Proteomes" id="UP000620133"/>
    </source>
</evidence>
<protein>
    <recommendedName>
        <fullName evidence="3">Integral membrane protein</fullName>
    </recommendedName>
</protein>
<dbReference type="EMBL" id="AP024412">
    <property type="protein sequence ID" value="BCR35941.1"/>
    <property type="molecule type" value="Genomic_DNA"/>
</dbReference>
<proteinExistence type="predicted"/>
<organism evidence="1 2">
    <name type="scientific">Mariniplasma anaerobium</name>
    <dbReference type="NCBI Taxonomy" id="2735436"/>
    <lineage>
        <taxon>Bacteria</taxon>
        <taxon>Bacillati</taxon>
        <taxon>Mycoplasmatota</taxon>
        <taxon>Mollicutes</taxon>
        <taxon>Acholeplasmatales</taxon>
        <taxon>Acholeplasmataceae</taxon>
        <taxon>Mariniplasma</taxon>
    </lineage>
</organism>
<dbReference type="PANTHER" id="PTHR40078:SF1">
    <property type="entry name" value="INTEGRAL MEMBRANE PROTEIN"/>
    <property type="match status" value="1"/>
</dbReference>
<dbReference type="PANTHER" id="PTHR40078">
    <property type="entry name" value="INTEGRAL MEMBRANE PROTEIN-RELATED"/>
    <property type="match status" value="1"/>
</dbReference>
<evidence type="ECO:0008006" key="3">
    <source>
        <dbReference type="Google" id="ProtNLM"/>
    </source>
</evidence>
<dbReference type="KEGG" id="manr:MPAN_008340"/>
<keyword evidence="2" id="KW-1185">Reference proteome</keyword>
<dbReference type="InterPro" id="IPR038750">
    <property type="entry name" value="YczE/YyaS-like"/>
</dbReference>
<sequence>MKYIKKIILHTLLHTLGFIVIALGISNILTSKLGASPIDAFNYFLHKIVINYIPSLTLGTIIIFTGLAVTLLAFIFNKNKNMIISAIFLFVVGIFVDMWMFLLGYIPDQILSLMIFRIFLAVSGMLLCSFGVAVTILTGLPPSPYERLMLVIHEKINNLAIAKIIVEGSFFILAISLGLLTQSLFEQVNLFTIVMTFSIGPLVLLFSNMLKKKYFKGELKNESKQVY</sequence>
<reference evidence="1" key="1">
    <citation type="submission" date="2021-01" db="EMBL/GenBank/DDBJ databases">
        <title>Draft genome sequence of Acholeplasmataceae bacterium strain Mahy22.</title>
        <authorList>
            <person name="Watanabe M."/>
            <person name="Kojima H."/>
            <person name="Fukui M."/>
        </authorList>
    </citation>
    <scope>NUCLEOTIDE SEQUENCE</scope>
    <source>
        <strain evidence="1">Mahy22</strain>
    </source>
</reference>
<dbReference type="AlphaFoldDB" id="A0A7U9TLR6"/>
<dbReference type="Pfam" id="PF19700">
    <property type="entry name" value="DUF6198"/>
    <property type="match status" value="1"/>
</dbReference>
<accession>A0A7U9TLR6</accession>
<name>A0A7U9TLR6_9MOLU</name>
<dbReference type="Proteomes" id="UP000620133">
    <property type="component" value="Chromosome"/>
</dbReference>
<dbReference type="RefSeq" id="WP_176239785.1">
    <property type="nucleotide sequence ID" value="NZ_AP024412.1"/>
</dbReference>
<evidence type="ECO:0000313" key="1">
    <source>
        <dbReference type="EMBL" id="BCR35941.1"/>
    </source>
</evidence>
<gene>
    <name evidence="1" type="ORF">MPAN_008340</name>
</gene>